<evidence type="ECO:0000259" key="8">
    <source>
        <dbReference type="PROSITE" id="PS51740"/>
    </source>
</evidence>
<dbReference type="InterPro" id="IPR035642">
    <property type="entry name" value="MraZ_N"/>
</dbReference>
<comment type="caution">
    <text evidence="9">The sequence shown here is derived from an EMBL/GenBank/DDBJ whole genome shotgun (WGS) entry which is preliminary data.</text>
</comment>
<dbReference type="CDD" id="cd16321">
    <property type="entry name" value="MraZ_C"/>
    <property type="match status" value="1"/>
</dbReference>
<dbReference type="PANTHER" id="PTHR34701">
    <property type="entry name" value="TRANSCRIPTIONAL REGULATOR MRAZ"/>
    <property type="match status" value="1"/>
</dbReference>
<dbReference type="Pfam" id="PF02381">
    <property type="entry name" value="MraZ"/>
    <property type="match status" value="2"/>
</dbReference>
<dbReference type="InterPro" id="IPR037914">
    <property type="entry name" value="SpoVT-AbrB_sf"/>
</dbReference>
<comment type="subunit">
    <text evidence="7">Forms oligomers.</text>
</comment>
<evidence type="ECO:0000256" key="6">
    <source>
        <dbReference type="ARBA" id="ARBA00023163"/>
    </source>
</evidence>
<dbReference type="NCBIfam" id="TIGR00242">
    <property type="entry name" value="division/cell wall cluster transcriptional repressor MraZ"/>
    <property type="match status" value="1"/>
</dbReference>
<dbReference type="GO" id="GO:2000143">
    <property type="term" value="P:negative regulation of DNA-templated transcription initiation"/>
    <property type="evidence" value="ECO:0007669"/>
    <property type="project" value="TreeGrafter"/>
</dbReference>
<evidence type="ECO:0000256" key="5">
    <source>
        <dbReference type="ARBA" id="ARBA00023125"/>
    </source>
</evidence>
<keyword evidence="6 7" id="KW-0804">Transcription</keyword>
<evidence type="ECO:0000256" key="3">
    <source>
        <dbReference type="ARBA" id="ARBA00022737"/>
    </source>
</evidence>
<protein>
    <recommendedName>
        <fullName evidence="1 7">Transcriptional regulator MraZ</fullName>
    </recommendedName>
</protein>
<proteinExistence type="inferred from homology"/>
<evidence type="ECO:0000256" key="7">
    <source>
        <dbReference type="HAMAP-Rule" id="MF_01008"/>
    </source>
</evidence>
<dbReference type="Gene3D" id="3.40.1550.20">
    <property type="entry name" value="Transcriptional regulator MraZ domain"/>
    <property type="match status" value="1"/>
</dbReference>
<dbReference type="InterPro" id="IPR020603">
    <property type="entry name" value="MraZ_dom"/>
</dbReference>
<dbReference type="CDD" id="cd16320">
    <property type="entry name" value="MraZ_N"/>
    <property type="match status" value="1"/>
</dbReference>
<dbReference type="PANTHER" id="PTHR34701:SF1">
    <property type="entry name" value="TRANSCRIPTIONAL REGULATOR MRAZ"/>
    <property type="match status" value="1"/>
</dbReference>
<comment type="similarity">
    <text evidence="7">Belongs to the MraZ family.</text>
</comment>
<keyword evidence="2 7" id="KW-0963">Cytoplasm</keyword>
<dbReference type="InterPro" id="IPR035644">
    <property type="entry name" value="MraZ_C"/>
</dbReference>
<dbReference type="GO" id="GO:0005737">
    <property type="term" value="C:cytoplasm"/>
    <property type="evidence" value="ECO:0007669"/>
    <property type="project" value="UniProtKB-UniRule"/>
</dbReference>
<dbReference type="AlphaFoldDB" id="A0A2M7ALJ4"/>
<keyword evidence="4 7" id="KW-0805">Transcription regulation</keyword>
<dbReference type="EMBL" id="PEWD01000086">
    <property type="protein sequence ID" value="PIU68268.1"/>
    <property type="molecule type" value="Genomic_DNA"/>
</dbReference>
<sequence length="143" mass="16399">MLIGEFKNQVGEKNRVAFPKKFREELGEKLIVTQGYEGCLVIVSPFQWQTMIDESSSGPFVSQSVRDTSRFLLGGAAEVELDDQGRFVISPNLIEYAQIKNEIIFLGLSRWVEVWDAEKWLQRKQYIVEHSSEIADKLSEITL</sequence>
<dbReference type="InterPro" id="IPR003444">
    <property type="entry name" value="MraZ"/>
</dbReference>
<evidence type="ECO:0000313" key="10">
    <source>
        <dbReference type="Proteomes" id="UP000229916"/>
    </source>
</evidence>
<name>A0A2M7ALJ4_UNCKA</name>
<dbReference type="SUPFAM" id="SSF89447">
    <property type="entry name" value="AbrB/MazE/MraZ-like"/>
    <property type="match status" value="1"/>
</dbReference>
<dbReference type="Proteomes" id="UP000229916">
    <property type="component" value="Unassembled WGS sequence"/>
</dbReference>
<dbReference type="InterPro" id="IPR038619">
    <property type="entry name" value="MraZ_sf"/>
</dbReference>
<evidence type="ECO:0000256" key="2">
    <source>
        <dbReference type="ARBA" id="ARBA00022490"/>
    </source>
</evidence>
<evidence type="ECO:0000313" key="9">
    <source>
        <dbReference type="EMBL" id="PIU68268.1"/>
    </source>
</evidence>
<dbReference type="PROSITE" id="PS51740">
    <property type="entry name" value="SPOVT_ABRB"/>
    <property type="match status" value="2"/>
</dbReference>
<organism evidence="9 10">
    <name type="scientific">candidate division WWE3 bacterium CG06_land_8_20_14_3_00_42_16</name>
    <dbReference type="NCBI Taxonomy" id="1975083"/>
    <lineage>
        <taxon>Bacteria</taxon>
        <taxon>Katanobacteria</taxon>
    </lineage>
</organism>
<feature type="domain" description="SpoVT-AbrB" evidence="8">
    <location>
        <begin position="76"/>
        <end position="119"/>
    </location>
</feature>
<dbReference type="GO" id="GO:0009295">
    <property type="term" value="C:nucleoid"/>
    <property type="evidence" value="ECO:0007669"/>
    <property type="project" value="UniProtKB-SubCell"/>
</dbReference>
<reference evidence="10" key="1">
    <citation type="submission" date="2017-09" db="EMBL/GenBank/DDBJ databases">
        <title>Depth-based differentiation of microbial function through sediment-hosted aquifers and enrichment of novel symbionts in the deep terrestrial subsurface.</title>
        <authorList>
            <person name="Probst A.J."/>
            <person name="Ladd B."/>
            <person name="Jarett J.K."/>
            <person name="Geller-Mcgrath D.E."/>
            <person name="Sieber C.M.K."/>
            <person name="Emerson J.B."/>
            <person name="Anantharaman K."/>
            <person name="Thomas B.C."/>
            <person name="Malmstrom R."/>
            <person name="Stieglmeier M."/>
            <person name="Klingl A."/>
            <person name="Woyke T."/>
            <person name="Ryan C.M."/>
            <person name="Banfield J.F."/>
        </authorList>
    </citation>
    <scope>NUCLEOTIDE SEQUENCE [LARGE SCALE GENOMIC DNA]</scope>
</reference>
<comment type="subcellular location">
    <subcellularLocation>
        <location evidence="7">Cytoplasm</location>
        <location evidence="7">Nucleoid</location>
    </subcellularLocation>
</comment>
<keyword evidence="5 7" id="KW-0238">DNA-binding</keyword>
<dbReference type="InterPro" id="IPR007159">
    <property type="entry name" value="SpoVT-AbrB_dom"/>
</dbReference>
<dbReference type="HAMAP" id="MF_01008">
    <property type="entry name" value="MraZ"/>
    <property type="match status" value="1"/>
</dbReference>
<feature type="domain" description="SpoVT-AbrB" evidence="8">
    <location>
        <begin position="5"/>
        <end position="47"/>
    </location>
</feature>
<evidence type="ECO:0000256" key="4">
    <source>
        <dbReference type="ARBA" id="ARBA00023015"/>
    </source>
</evidence>
<keyword evidence="3" id="KW-0677">Repeat</keyword>
<evidence type="ECO:0000256" key="1">
    <source>
        <dbReference type="ARBA" id="ARBA00013860"/>
    </source>
</evidence>
<gene>
    <name evidence="7 9" type="primary">mraZ</name>
    <name evidence="9" type="ORF">COS81_04570</name>
</gene>
<dbReference type="GO" id="GO:0000976">
    <property type="term" value="F:transcription cis-regulatory region binding"/>
    <property type="evidence" value="ECO:0007669"/>
    <property type="project" value="TreeGrafter"/>
</dbReference>
<accession>A0A2M7ALJ4</accession>
<dbReference type="GO" id="GO:0003700">
    <property type="term" value="F:DNA-binding transcription factor activity"/>
    <property type="evidence" value="ECO:0007669"/>
    <property type="project" value="UniProtKB-UniRule"/>
</dbReference>